<comment type="caution">
    <text evidence="1">The sequence shown here is derived from an EMBL/GenBank/DDBJ whole genome shotgun (WGS) entry which is preliminary data.</text>
</comment>
<reference evidence="1 2" key="1">
    <citation type="submission" date="2013-09" db="EMBL/GenBank/DDBJ databases">
        <title>Corchorus capsularis genome sequencing.</title>
        <authorList>
            <person name="Alam M."/>
            <person name="Haque M.S."/>
            <person name="Islam M.S."/>
            <person name="Emdad E.M."/>
            <person name="Islam M.M."/>
            <person name="Ahmed B."/>
            <person name="Halim A."/>
            <person name="Hossen Q.M.M."/>
            <person name="Hossain M.Z."/>
            <person name="Ahmed R."/>
            <person name="Khan M.M."/>
            <person name="Islam R."/>
            <person name="Rashid M.M."/>
            <person name="Khan S.A."/>
            <person name="Rahman M.S."/>
            <person name="Alam M."/>
        </authorList>
    </citation>
    <scope>NUCLEOTIDE SEQUENCE [LARGE SCALE GENOMIC DNA]</scope>
    <source>
        <strain evidence="2">cv. CVL-1</strain>
        <tissue evidence="1">Whole seedling</tissue>
    </source>
</reference>
<dbReference type="EMBL" id="AWWV01015367">
    <property type="protein sequence ID" value="OMO52951.1"/>
    <property type="molecule type" value="Genomic_DNA"/>
</dbReference>
<sequence length="41" mass="4259">MAGGVGILEAHVWLMIELESTVGKSASSRGGNDPTAYPGWL</sequence>
<accession>A0A1R3G4E3</accession>
<keyword evidence="2" id="KW-1185">Reference proteome</keyword>
<evidence type="ECO:0000313" key="2">
    <source>
        <dbReference type="Proteomes" id="UP000188268"/>
    </source>
</evidence>
<protein>
    <submittedName>
        <fullName evidence="1">Uncharacterized protein</fullName>
    </submittedName>
</protein>
<dbReference type="Gramene" id="OMO52951">
    <property type="protein sequence ID" value="OMO52951"/>
    <property type="gene ID" value="CCACVL1_28983"/>
</dbReference>
<dbReference type="Proteomes" id="UP000188268">
    <property type="component" value="Unassembled WGS sequence"/>
</dbReference>
<name>A0A1R3G4E3_COCAP</name>
<dbReference type="AlphaFoldDB" id="A0A1R3G4E3"/>
<evidence type="ECO:0000313" key="1">
    <source>
        <dbReference type="EMBL" id="OMO52951.1"/>
    </source>
</evidence>
<proteinExistence type="predicted"/>
<gene>
    <name evidence="1" type="ORF">CCACVL1_28983</name>
</gene>
<organism evidence="1 2">
    <name type="scientific">Corchorus capsularis</name>
    <name type="common">Jute</name>
    <dbReference type="NCBI Taxonomy" id="210143"/>
    <lineage>
        <taxon>Eukaryota</taxon>
        <taxon>Viridiplantae</taxon>
        <taxon>Streptophyta</taxon>
        <taxon>Embryophyta</taxon>
        <taxon>Tracheophyta</taxon>
        <taxon>Spermatophyta</taxon>
        <taxon>Magnoliopsida</taxon>
        <taxon>eudicotyledons</taxon>
        <taxon>Gunneridae</taxon>
        <taxon>Pentapetalae</taxon>
        <taxon>rosids</taxon>
        <taxon>malvids</taxon>
        <taxon>Malvales</taxon>
        <taxon>Malvaceae</taxon>
        <taxon>Grewioideae</taxon>
        <taxon>Apeibeae</taxon>
        <taxon>Corchorus</taxon>
    </lineage>
</organism>